<accession>A0AAD2ZRM6</accession>
<protein>
    <submittedName>
        <fullName evidence="1">Uncharacterized protein</fullName>
    </submittedName>
</protein>
<sequence length="32" mass="3803">MAPIETQQTLKKVQRFKEIAKRKQLDPTFEAE</sequence>
<gene>
    <name evidence="1" type="ORF">C206_26085</name>
</gene>
<proteinExistence type="predicted"/>
<comment type="caution">
    <text evidence="1">The sequence shown here is derived from an EMBL/GenBank/DDBJ whole genome shotgun (WGS) entry which is preliminary data.</text>
</comment>
<name>A0AAD2ZRM6_PSEPU</name>
<dbReference type="Proteomes" id="UP000013237">
    <property type="component" value="Unassembled WGS sequence"/>
</dbReference>
<evidence type="ECO:0000313" key="1">
    <source>
        <dbReference type="EMBL" id="ENY74656.1"/>
    </source>
</evidence>
<evidence type="ECO:0000313" key="2">
    <source>
        <dbReference type="Proteomes" id="UP000013237"/>
    </source>
</evidence>
<reference evidence="1 2" key="1">
    <citation type="submission" date="2013-02" db="EMBL/GenBank/DDBJ databases">
        <title>Insights into the proteome of triclosan-resistant Pseudomonas putida TRO1, isolated from activated sludge.</title>
        <authorList>
            <person name="Lolas I.B."/>
            <person name="Almeida B."/>
            <person name="Starnawski P.M."/>
            <person name="Soenderkaer M."/>
            <person name="Nielsen K.L."/>
            <person name="Nielsen J.L."/>
        </authorList>
    </citation>
    <scope>NUCLEOTIDE SEQUENCE [LARGE SCALE GENOMIC DNA]</scope>
    <source>
        <strain evidence="1 2">TRO1</strain>
    </source>
</reference>
<dbReference type="EMBL" id="APBQ01000195">
    <property type="protein sequence ID" value="ENY74656.1"/>
    <property type="molecule type" value="Genomic_DNA"/>
</dbReference>
<organism evidence="1 2">
    <name type="scientific">Pseudomonas putida TRO1</name>
    <dbReference type="NCBI Taxonomy" id="1227924"/>
    <lineage>
        <taxon>Bacteria</taxon>
        <taxon>Pseudomonadati</taxon>
        <taxon>Pseudomonadota</taxon>
        <taxon>Gammaproteobacteria</taxon>
        <taxon>Pseudomonadales</taxon>
        <taxon>Pseudomonadaceae</taxon>
        <taxon>Pseudomonas</taxon>
    </lineage>
</organism>
<dbReference type="AlphaFoldDB" id="A0AAD2ZRM6"/>